<dbReference type="Pfam" id="PF00850">
    <property type="entry name" value="Hist_deacetyl"/>
    <property type="match status" value="1"/>
</dbReference>
<dbReference type="EMBL" id="AMBO01000187">
    <property type="protein sequence ID" value="EKD04856.1"/>
    <property type="molecule type" value="Genomic_DNA"/>
</dbReference>
<gene>
    <name evidence="12" type="ORF">A1Q2_00802</name>
</gene>
<evidence type="ECO:0000256" key="8">
    <source>
        <dbReference type="ARBA" id="ARBA00023242"/>
    </source>
</evidence>
<protein>
    <recommendedName>
        <fullName evidence="2">histone deacetylase</fullName>
        <ecNumber evidence="2">3.5.1.98</ecNumber>
    </recommendedName>
</protein>
<dbReference type="Gene3D" id="3.40.800.20">
    <property type="entry name" value="Histone deacetylase domain"/>
    <property type="match status" value="1"/>
</dbReference>
<keyword evidence="7" id="KW-0804">Transcription</keyword>
<dbReference type="InterPro" id="IPR003084">
    <property type="entry name" value="HDAC_I/II"/>
</dbReference>
<dbReference type="FunFam" id="3.40.800.20:FF:000001">
    <property type="entry name" value="Histone deacetylase"/>
    <property type="match status" value="1"/>
</dbReference>
<evidence type="ECO:0000313" key="13">
    <source>
        <dbReference type="Proteomes" id="UP000006757"/>
    </source>
</evidence>
<dbReference type="GO" id="GO:0141221">
    <property type="term" value="F:histone deacetylase activity, hydrolytic mechanism"/>
    <property type="evidence" value="ECO:0007669"/>
    <property type="project" value="UniProtKB-EC"/>
</dbReference>
<dbReference type="SUPFAM" id="SSF52768">
    <property type="entry name" value="Arginase/deacetylase"/>
    <property type="match status" value="1"/>
</dbReference>
<comment type="caution">
    <text evidence="12">The sequence shown here is derived from an EMBL/GenBank/DDBJ whole genome shotgun (WGS) entry which is preliminary data.</text>
</comment>
<dbReference type="eggNOG" id="KOG1342">
    <property type="taxonomic scope" value="Eukaryota"/>
</dbReference>
<dbReference type="InterPro" id="IPR023696">
    <property type="entry name" value="Ureohydrolase_dom_sf"/>
</dbReference>
<feature type="domain" description="Histone deacetylase" evidence="11">
    <location>
        <begin position="33"/>
        <end position="325"/>
    </location>
</feature>
<evidence type="ECO:0000256" key="2">
    <source>
        <dbReference type="ARBA" id="ARBA00012111"/>
    </source>
</evidence>
<dbReference type="Proteomes" id="UP000006757">
    <property type="component" value="Unassembled WGS sequence"/>
</dbReference>
<evidence type="ECO:0000259" key="11">
    <source>
        <dbReference type="Pfam" id="PF00850"/>
    </source>
</evidence>
<keyword evidence="4" id="KW-0378">Hydrolase</keyword>
<dbReference type="InterPro" id="IPR037138">
    <property type="entry name" value="His_deacetylse_dom_sf"/>
</dbReference>
<dbReference type="HOGENOM" id="CLU_007727_0_2_1"/>
<evidence type="ECO:0000256" key="5">
    <source>
        <dbReference type="ARBA" id="ARBA00022853"/>
    </source>
</evidence>
<feature type="compositionally biased region" description="Basic and acidic residues" evidence="10">
    <location>
        <begin position="452"/>
        <end position="467"/>
    </location>
</feature>
<organism evidence="12 13">
    <name type="scientific">Trichosporon asahii var. asahii (strain CBS 8904)</name>
    <name type="common">Yeast</name>
    <dbReference type="NCBI Taxonomy" id="1220162"/>
    <lineage>
        <taxon>Eukaryota</taxon>
        <taxon>Fungi</taxon>
        <taxon>Dikarya</taxon>
        <taxon>Basidiomycota</taxon>
        <taxon>Agaricomycotina</taxon>
        <taxon>Tremellomycetes</taxon>
        <taxon>Trichosporonales</taxon>
        <taxon>Trichosporonaceae</taxon>
        <taxon>Trichosporon</taxon>
    </lineage>
</organism>
<feature type="compositionally biased region" description="Polar residues" evidence="10">
    <location>
        <begin position="506"/>
        <end position="515"/>
    </location>
</feature>
<keyword evidence="5" id="KW-0156">Chromatin regulator</keyword>
<dbReference type="PANTHER" id="PTHR10625:SF10">
    <property type="entry name" value="HISTONE DEACETYLASE HDAC1"/>
    <property type="match status" value="1"/>
</dbReference>
<feature type="compositionally biased region" description="Basic and acidic residues" evidence="10">
    <location>
        <begin position="526"/>
        <end position="561"/>
    </location>
</feature>
<dbReference type="InParanoid" id="K1VWC8"/>
<dbReference type="PRINTS" id="PR01271">
    <property type="entry name" value="HISDACETLASE"/>
</dbReference>
<reference evidence="12 13" key="1">
    <citation type="journal article" date="2012" name="Eukaryot. Cell">
        <title>Genome sequence of the Trichosporon asahii environmental strain CBS 8904.</title>
        <authorList>
            <person name="Yang R.Y."/>
            <person name="Li H.T."/>
            <person name="Zhu H."/>
            <person name="Zhou G.P."/>
            <person name="Wang M."/>
            <person name="Wang L."/>
        </authorList>
    </citation>
    <scope>NUCLEOTIDE SEQUENCE [LARGE SCALE GENOMIC DNA]</scope>
    <source>
        <strain evidence="12 13">CBS 8904</strain>
    </source>
</reference>
<proteinExistence type="inferred from homology"/>
<feature type="compositionally biased region" description="Low complexity" evidence="10">
    <location>
        <begin position="562"/>
        <end position="590"/>
    </location>
</feature>
<dbReference type="EC" id="3.5.1.98" evidence="2"/>
<evidence type="ECO:0000256" key="10">
    <source>
        <dbReference type="SAM" id="MobiDB-lite"/>
    </source>
</evidence>
<feature type="compositionally biased region" description="Basic and acidic residues" evidence="10">
    <location>
        <begin position="478"/>
        <end position="504"/>
    </location>
</feature>
<evidence type="ECO:0000256" key="1">
    <source>
        <dbReference type="ARBA" id="ARBA00004123"/>
    </source>
</evidence>
<dbReference type="PRINTS" id="PR01270">
    <property type="entry name" value="HDASUPER"/>
</dbReference>
<sequence>MAGLVEPIMGESKKRVCYFFDSDIGNYHYGPGHPMKPTRIRMCHSLVMNYGLYKQMEIFRAKPATKREMSQFHTDEYVDFLHRITPDNEAQFAKEQVKYNVGDDCPIFDGLFEYCSISAGGSMEGAARLSRDKCDIAVNWAGGLHHAKKAEASGFCYVNELTSDIVLGILELLRYHQRVLYVDIDVHHGDGVEEAFYTTDRVMTCSFHKYGEFFPGTGDVRDTGIGKGKGYAVNVPLRDGMSDANYASIFQPVITRIIEWYKPGAIVLQCGSDSLSGDRLGSFNLSMRGHAACVQFIKGFGLPLLMLGGGGYTVKSVSRTWAYETGLAAGVELGSSIPNNEYYEYYGPDYELDVKPNNMADHNTREYLDKVRESVFEMLRDKEAAPSVPLQAIPKLAHDDEDVLDGNENEDDEDPDERRPMRLWDREKQNENSLSDSEDEGLGGRRHRQSHRERSERAERASREGSKGRRRSRSPRTPAERPDRPERTVEKKDEPLAEKNKETEQLGVQTETTSADIKKWAATVEQARDGDVEMKDAESAGDKADKADKPAEAAAEAEKPAESTAAAAAAAEPKPAESAEPPAEPSAPAAAEEKKDELAPAPAAEDKPEEKKDETEPMDTDK</sequence>
<dbReference type="STRING" id="1220162.K1VWC8"/>
<evidence type="ECO:0000313" key="12">
    <source>
        <dbReference type="EMBL" id="EKD04856.1"/>
    </source>
</evidence>
<dbReference type="FunCoup" id="K1VWC8">
    <property type="interactions" value="548"/>
</dbReference>
<dbReference type="InterPro" id="IPR000286">
    <property type="entry name" value="HDACs"/>
</dbReference>
<evidence type="ECO:0000256" key="6">
    <source>
        <dbReference type="ARBA" id="ARBA00023015"/>
    </source>
</evidence>
<accession>K1VWC8</accession>
<feature type="compositionally biased region" description="Basic and acidic residues" evidence="10">
    <location>
        <begin position="416"/>
        <end position="430"/>
    </location>
</feature>
<dbReference type="GO" id="GO:0070210">
    <property type="term" value="C:Rpd3L-Expanded complex"/>
    <property type="evidence" value="ECO:0007669"/>
    <property type="project" value="TreeGrafter"/>
</dbReference>
<dbReference type="GO" id="GO:0031507">
    <property type="term" value="P:heterochromatin formation"/>
    <property type="evidence" value="ECO:0007669"/>
    <property type="project" value="TreeGrafter"/>
</dbReference>
<evidence type="ECO:0000256" key="4">
    <source>
        <dbReference type="ARBA" id="ARBA00022801"/>
    </source>
</evidence>
<evidence type="ECO:0000256" key="3">
    <source>
        <dbReference type="ARBA" id="ARBA00022491"/>
    </source>
</evidence>
<comment type="similarity">
    <text evidence="9">Belongs to the histone deacetylase family. HD Type 1 subfamily.</text>
</comment>
<keyword evidence="13" id="KW-1185">Reference proteome</keyword>
<feature type="region of interest" description="Disordered" evidence="10">
    <location>
        <begin position="387"/>
        <end position="622"/>
    </location>
</feature>
<feature type="compositionally biased region" description="Acidic residues" evidence="10">
    <location>
        <begin position="399"/>
        <end position="415"/>
    </location>
</feature>
<feature type="compositionally biased region" description="Basic and acidic residues" evidence="10">
    <location>
        <begin position="591"/>
        <end position="622"/>
    </location>
</feature>
<dbReference type="GO" id="GO:0032221">
    <property type="term" value="C:Rpd3S complex"/>
    <property type="evidence" value="ECO:0007669"/>
    <property type="project" value="UniProtKB-ARBA"/>
</dbReference>
<comment type="subcellular location">
    <subcellularLocation>
        <location evidence="1">Nucleus</location>
    </subcellularLocation>
</comment>
<evidence type="ECO:0000256" key="7">
    <source>
        <dbReference type="ARBA" id="ARBA00023163"/>
    </source>
</evidence>
<keyword evidence="8" id="KW-0539">Nucleus</keyword>
<keyword evidence="6" id="KW-0805">Transcription regulation</keyword>
<dbReference type="OMA" id="EFCKISC"/>
<dbReference type="OrthoDB" id="1918432at2759"/>
<keyword evidence="3" id="KW-0678">Repressor</keyword>
<dbReference type="AlphaFoldDB" id="K1VWC8"/>
<name>K1VWC8_TRIAC</name>
<dbReference type="InterPro" id="IPR023801">
    <property type="entry name" value="His_deacetylse_dom"/>
</dbReference>
<dbReference type="PANTHER" id="PTHR10625">
    <property type="entry name" value="HISTONE DEACETYLASE HDAC1-RELATED"/>
    <property type="match status" value="1"/>
</dbReference>
<evidence type="ECO:0000256" key="9">
    <source>
        <dbReference type="ARBA" id="ARBA00061569"/>
    </source>
</evidence>